<proteinExistence type="predicted"/>
<dbReference type="EMBL" id="GBRH01274414">
    <property type="protein sequence ID" value="JAD23481.1"/>
    <property type="molecule type" value="Transcribed_RNA"/>
</dbReference>
<accession>A0A0A8YBZ3</accession>
<evidence type="ECO:0000313" key="1">
    <source>
        <dbReference type="EMBL" id="JAD23481.1"/>
    </source>
</evidence>
<reference evidence="1" key="1">
    <citation type="submission" date="2014-09" db="EMBL/GenBank/DDBJ databases">
        <authorList>
            <person name="Magalhaes I.L.F."/>
            <person name="Oliveira U."/>
            <person name="Santos F.R."/>
            <person name="Vidigal T.H.D.A."/>
            <person name="Brescovit A.D."/>
            <person name="Santos A.J."/>
        </authorList>
    </citation>
    <scope>NUCLEOTIDE SEQUENCE</scope>
    <source>
        <tissue evidence="1">Shoot tissue taken approximately 20 cm above the soil surface</tissue>
    </source>
</reference>
<dbReference type="AlphaFoldDB" id="A0A0A8YBZ3"/>
<reference evidence="1" key="2">
    <citation type="journal article" date="2015" name="Data Brief">
        <title>Shoot transcriptome of the giant reed, Arundo donax.</title>
        <authorList>
            <person name="Barrero R.A."/>
            <person name="Guerrero F.D."/>
            <person name="Moolhuijzen P."/>
            <person name="Goolsby J.A."/>
            <person name="Tidwell J."/>
            <person name="Bellgard S.E."/>
            <person name="Bellgard M.I."/>
        </authorList>
    </citation>
    <scope>NUCLEOTIDE SEQUENCE</scope>
    <source>
        <tissue evidence="1">Shoot tissue taken approximately 20 cm above the soil surface</tissue>
    </source>
</reference>
<protein>
    <submittedName>
        <fullName evidence="1">Uncharacterized protein</fullName>
    </submittedName>
</protein>
<sequence>MDNIAQLSNLRCDMESPHLPFLIISSIVPSCPYFPKIVISVRSITPSTWSAFRDGRPSGSRIKSSRALLELIKG</sequence>
<name>A0A0A8YBZ3_ARUDO</name>
<organism evidence="1">
    <name type="scientific">Arundo donax</name>
    <name type="common">Giant reed</name>
    <name type="synonym">Donax arundinaceus</name>
    <dbReference type="NCBI Taxonomy" id="35708"/>
    <lineage>
        <taxon>Eukaryota</taxon>
        <taxon>Viridiplantae</taxon>
        <taxon>Streptophyta</taxon>
        <taxon>Embryophyta</taxon>
        <taxon>Tracheophyta</taxon>
        <taxon>Spermatophyta</taxon>
        <taxon>Magnoliopsida</taxon>
        <taxon>Liliopsida</taxon>
        <taxon>Poales</taxon>
        <taxon>Poaceae</taxon>
        <taxon>PACMAD clade</taxon>
        <taxon>Arundinoideae</taxon>
        <taxon>Arundineae</taxon>
        <taxon>Arundo</taxon>
    </lineage>
</organism>